<dbReference type="NCBIfam" id="TIGR03695">
    <property type="entry name" value="menH_SHCHC"/>
    <property type="match status" value="1"/>
</dbReference>
<dbReference type="STRING" id="1515746.HR45_09355"/>
<comment type="caution">
    <text evidence="5">The sequence shown here is derived from an EMBL/GenBank/DDBJ whole genome shotgun (WGS) entry which is preliminary data.</text>
</comment>
<keyword evidence="6" id="KW-1185">Reference proteome</keyword>
<comment type="function">
    <text evidence="3">Catalyzes a proton abstraction reaction that results in 2,5-elimination of pyruvate from 2-succinyl-5-enolpyruvyl-6-hydroxy-3-cyclohexene-1-carboxylate (SEPHCHC) and the formation of 2-succinyl-6-hydroxy-2,4-cyclohexadiene-1-carboxylate (SHCHC).</text>
</comment>
<comment type="catalytic activity">
    <reaction evidence="3">
        <text>5-enolpyruvoyl-6-hydroxy-2-succinyl-cyclohex-3-ene-1-carboxylate = (1R,6R)-6-hydroxy-2-succinyl-cyclohexa-2,4-diene-1-carboxylate + pyruvate</text>
        <dbReference type="Rhea" id="RHEA:25597"/>
        <dbReference type="ChEBI" id="CHEBI:15361"/>
        <dbReference type="ChEBI" id="CHEBI:58689"/>
        <dbReference type="ChEBI" id="CHEBI:58818"/>
        <dbReference type="EC" id="4.2.99.20"/>
    </reaction>
</comment>
<dbReference type="RefSeq" id="WP_052074633.1">
    <property type="nucleotide sequence ID" value="NZ_JPEO01000005.1"/>
</dbReference>
<comment type="pathway">
    <text evidence="3">Quinol/quinone metabolism; 1,4-dihydroxy-2-naphthoate biosynthesis; 1,4-dihydroxy-2-naphthoate from chorismate: step 3/7.</text>
</comment>
<dbReference type="HAMAP" id="MF_01660">
    <property type="entry name" value="MenH"/>
    <property type="match status" value="1"/>
</dbReference>
<dbReference type="OrthoDB" id="9808398at2"/>
<dbReference type="EC" id="4.2.99.20" evidence="3"/>
<protein>
    <recommendedName>
        <fullName evidence="3">Putative 2-succinyl-6-hydroxy-2,4-cyclohexadiene-1-carboxylate synthase</fullName>
        <shortName evidence="3">SHCHC synthase</shortName>
        <ecNumber evidence="3">4.2.99.20</ecNumber>
    </recommendedName>
</protein>
<dbReference type="AlphaFoldDB" id="A0A094JCH3"/>
<dbReference type="UniPathway" id="UPA00079"/>
<dbReference type="PANTHER" id="PTHR42916">
    <property type="entry name" value="2-SUCCINYL-5-ENOLPYRUVYL-6-HYDROXY-3-CYCLOHEXENE-1-CARBOXYLATE SYNTHASE"/>
    <property type="match status" value="1"/>
</dbReference>
<comment type="similarity">
    <text evidence="3">Belongs to the AB hydrolase superfamily. MenH family.</text>
</comment>
<reference evidence="5 6" key="1">
    <citation type="submission" date="2014-06" db="EMBL/GenBank/DDBJ databases">
        <title>Shewanella sp. YQH10.</title>
        <authorList>
            <person name="Liu Y."/>
            <person name="Zeng R."/>
        </authorList>
    </citation>
    <scope>NUCLEOTIDE SEQUENCE [LARGE SCALE GENOMIC DNA]</scope>
    <source>
        <strain evidence="5 6">YQH10</strain>
    </source>
</reference>
<evidence type="ECO:0000313" key="5">
    <source>
        <dbReference type="EMBL" id="KFZ37620.1"/>
    </source>
</evidence>
<evidence type="ECO:0000313" key="6">
    <source>
        <dbReference type="Proteomes" id="UP000029264"/>
    </source>
</evidence>
<dbReference type="eggNOG" id="COG0596">
    <property type="taxonomic scope" value="Bacteria"/>
</dbReference>
<sequence length="261" mass="29278">MLHTQCYGSKQQPALVLLHGFLGSGADWRLLLDSLSQAFYCITVDLPGHGQTHYQLQQSPAFAECAELVQQSVLALGIEQYHLLGYSLGGRIALHLAANYPQQLLSLQLESCHPGLQTTAEREQRASNDQQWQQRLARLPMRDFLTLWYQQAVFADLSEQQRQALIAQREQQDPASLLAMYAGTSLALQQPLWQLPSQLTCAVHYYYGTQDAKFTALAQRWQQQVPELQLHAIDAVGHNCHKGQAAAMLAALLPALHDLRR</sequence>
<organism evidence="5 6">
    <name type="scientific">Shewanella mangrovi</name>
    <dbReference type="NCBI Taxonomy" id="1515746"/>
    <lineage>
        <taxon>Bacteria</taxon>
        <taxon>Pseudomonadati</taxon>
        <taxon>Pseudomonadota</taxon>
        <taxon>Gammaproteobacteria</taxon>
        <taxon>Alteromonadales</taxon>
        <taxon>Shewanellaceae</taxon>
        <taxon>Shewanella</taxon>
    </lineage>
</organism>
<dbReference type="GO" id="GO:0009234">
    <property type="term" value="P:menaquinone biosynthetic process"/>
    <property type="evidence" value="ECO:0007669"/>
    <property type="project" value="UniProtKB-UniRule"/>
</dbReference>
<comment type="subunit">
    <text evidence="3">Monomer.</text>
</comment>
<dbReference type="EMBL" id="JPEO01000005">
    <property type="protein sequence ID" value="KFZ37620.1"/>
    <property type="molecule type" value="Genomic_DNA"/>
</dbReference>
<dbReference type="InterPro" id="IPR029058">
    <property type="entry name" value="AB_hydrolase_fold"/>
</dbReference>
<gene>
    <name evidence="3" type="primary">menH</name>
    <name evidence="5" type="ORF">HR45_09355</name>
</gene>
<accession>A0A094JCH3</accession>
<evidence type="ECO:0000256" key="3">
    <source>
        <dbReference type="HAMAP-Rule" id="MF_01660"/>
    </source>
</evidence>
<dbReference type="InterPro" id="IPR000073">
    <property type="entry name" value="AB_hydrolase_1"/>
</dbReference>
<proteinExistence type="inferred from homology"/>
<evidence type="ECO:0000256" key="1">
    <source>
        <dbReference type="ARBA" id="ARBA00022428"/>
    </source>
</evidence>
<name>A0A094JCH3_9GAMM</name>
<dbReference type="Proteomes" id="UP000029264">
    <property type="component" value="Unassembled WGS sequence"/>
</dbReference>
<dbReference type="PANTHER" id="PTHR42916:SF1">
    <property type="entry name" value="PROTEIN PHYLLO, CHLOROPLASTIC"/>
    <property type="match status" value="1"/>
</dbReference>
<dbReference type="PRINTS" id="PR00111">
    <property type="entry name" value="ABHYDROLASE"/>
</dbReference>
<keyword evidence="2 3" id="KW-0456">Lyase</keyword>
<evidence type="ECO:0000259" key="4">
    <source>
        <dbReference type="Pfam" id="PF00561"/>
    </source>
</evidence>
<feature type="domain" description="AB hydrolase-1" evidence="4">
    <location>
        <begin position="13"/>
        <end position="239"/>
    </location>
</feature>
<dbReference type="UniPathway" id="UPA01057">
    <property type="reaction ID" value="UER00900"/>
</dbReference>
<dbReference type="InterPro" id="IPR022485">
    <property type="entry name" value="SHCHC_synthase_MenH"/>
</dbReference>
<dbReference type="SUPFAM" id="SSF53474">
    <property type="entry name" value="alpha/beta-Hydrolases"/>
    <property type="match status" value="1"/>
</dbReference>
<comment type="pathway">
    <text evidence="3">Quinol/quinone metabolism; menaquinone biosynthesis.</text>
</comment>
<dbReference type="Gene3D" id="3.40.50.1820">
    <property type="entry name" value="alpha/beta hydrolase"/>
    <property type="match status" value="1"/>
</dbReference>
<dbReference type="Pfam" id="PF00561">
    <property type="entry name" value="Abhydrolase_1"/>
    <property type="match status" value="1"/>
</dbReference>
<evidence type="ECO:0000256" key="2">
    <source>
        <dbReference type="ARBA" id="ARBA00023239"/>
    </source>
</evidence>
<keyword evidence="1 3" id="KW-0474">Menaquinone biosynthesis</keyword>
<dbReference type="GO" id="GO:0070205">
    <property type="term" value="F:2-succinyl-6-hydroxy-2,4-cyclohexadiene-1-carboxylate synthase activity"/>
    <property type="evidence" value="ECO:0007669"/>
    <property type="project" value="UniProtKB-UniRule"/>
</dbReference>